<evidence type="ECO:0000259" key="1">
    <source>
        <dbReference type="PROSITE" id="PS51194"/>
    </source>
</evidence>
<dbReference type="Proteomes" id="UP000093044">
    <property type="component" value="Chromosome"/>
</dbReference>
<dbReference type="Gene3D" id="3.40.50.300">
    <property type="entry name" value="P-loop containing nucleotide triphosphate hydrolases"/>
    <property type="match status" value="1"/>
</dbReference>
<reference evidence="2" key="1">
    <citation type="submission" date="2016-08" db="EMBL/GenBank/DDBJ databases">
        <title>Complete genome of Cloacibacillus porcorum.</title>
        <authorList>
            <person name="Looft T."/>
            <person name="Bayles D.O."/>
            <person name="Alt D.P."/>
        </authorList>
    </citation>
    <scope>NUCLEOTIDE SEQUENCE [LARGE SCALE GENOMIC DNA]</scope>
    <source>
        <strain evidence="2">CL-84</strain>
    </source>
</reference>
<dbReference type="GO" id="GO:0005829">
    <property type="term" value="C:cytosol"/>
    <property type="evidence" value="ECO:0007669"/>
    <property type="project" value="TreeGrafter"/>
</dbReference>
<dbReference type="InterPro" id="IPR001650">
    <property type="entry name" value="Helicase_C-like"/>
</dbReference>
<keyword evidence="3" id="KW-1185">Reference proteome</keyword>
<dbReference type="Pfam" id="PF00271">
    <property type="entry name" value="Helicase_C"/>
    <property type="match status" value="1"/>
</dbReference>
<dbReference type="STRING" id="1197717.BED41_10560"/>
<dbReference type="OrthoDB" id="9802848at2"/>
<dbReference type="EMBL" id="CP016757">
    <property type="protein sequence ID" value="ANZ46666.1"/>
    <property type="molecule type" value="Genomic_DNA"/>
</dbReference>
<feature type="domain" description="Helicase C-terminal" evidence="1">
    <location>
        <begin position="81"/>
        <end position="231"/>
    </location>
</feature>
<dbReference type="AlphaFoldDB" id="A0A1B2I9N1"/>
<evidence type="ECO:0000313" key="3">
    <source>
        <dbReference type="Proteomes" id="UP000093044"/>
    </source>
</evidence>
<dbReference type="PROSITE" id="PS51194">
    <property type="entry name" value="HELICASE_CTER"/>
    <property type="match status" value="1"/>
</dbReference>
<dbReference type="PANTHER" id="PTHR47396">
    <property type="entry name" value="TYPE I RESTRICTION ENZYME ECOKI R PROTEIN"/>
    <property type="match status" value="1"/>
</dbReference>
<dbReference type="PANTHER" id="PTHR47396:SF1">
    <property type="entry name" value="ATP-DEPENDENT HELICASE IRC3-RELATED"/>
    <property type="match status" value="1"/>
</dbReference>
<dbReference type="InterPro" id="IPR027417">
    <property type="entry name" value="P-loop_NTPase"/>
</dbReference>
<dbReference type="SUPFAM" id="SSF52540">
    <property type="entry name" value="P-loop containing nucleoside triphosphate hydrolases"/>
    <property type="match status" value="1"/>
</dbReference>
<name>A0A1B2I9N1_9BACT</name>
<organism evidence="2 3">
    <name type="scientific">Cloacibacillus porcorum</name>
    <dbReference type="NCBI Taxonomy" id="1197717"/>
    <lineage>
        <taxon>Bacteria</taxon>
        <taxon>Thermotogati</taxon>
        <taxon>Synergistota</taxon>
        <taxon>Synergistia</taxon>
        <taxon>Synergistales</taxon>
        <taxon>Synergistaceae</taxon>
        <taxon>Cloacibacillus</taxon>
    </lineage>
</organism>
<dbReference type="KEGG" id="cpor:BED41_10560"/>
<protein>
    <recommendedName>
        <fullName evidence="1">Helicase C-terminal domain-containing protein</fullName>
    </recommendedName>
</protein>
<dbReference type="InterPro" id="IPR050742">
    <property type="entry name" value="Helicase_Restrict-Modif_Enz"/>
</dbReference>
<sequence length="391" mass="43235">MRIVGLTATPYRLGHGLISEHGAIFDDLIEPVQIAELVARGFLAPLRSKLPGTVLSTEGVGKRGGEYIEHELQAAVNNADDNDRIVEEVIRRAGDRKAWLFFCTGVAHAEAIRNVLRSRGVVAEVVTGATPKTERDRIIADYKAGRIKALTNADVLTTGFDYPDIDLIALCRPTMSPGLYIQMAGRGMRLKSHTDHCLVLDFAGNVKRHGPITEVKPPKHKGAGTGDAPVKVCDECAELVHASVKVCPCCGYEFPAAPKEAVKLHDDDIMSLEPEEMRVRSWWWYIRQSKTKQINMLCVDYENAELTGDKVTEYITILHDGYARYRAKMTLRAIIDGCGADISTLDGESENYLDDIAEVLNSAKAPDSITIKKDGRYYRVLERRWTPAVGA</sequence>
<proteinExistence type="predicted"/>
<dbReference type="SMART" id="SM00490">
    <property type="entry name" value="HELICc"/>
    <property type="match status" value="1"/>
</dbReference>
<evidence type="ECO:0000313" key="2">
    <source>
        <dbReference type="EMBL" id="ANZ46666.1"/>
    </source>
</evidence>
<accession>A0A1B2I9N1</accession>
<gene>
    <name evidence="2" type="ORF">BED41_10560</name>
</gene>